<feature type="compositionally biased region" description="Polar residues" evidence="20">
    <location>
        <begin position="123"/>
        <end position="141"/>
    </location>
</feature>
<dbReference type="GO" id="GO:0046872">
    <property type="term" value="F:metal ion binding"/>
    <property type="evidence" value="ECO:0007669"/>
    <property type="project" value="UniProtKB-KW"/>
</dbReference>
<feature type="compositionally biased region" description="Low complexity" evidence="20">
    <location>
        <begin position="176"/>
        <end position="190"/>
    </location>
</feature>
<dbReference type="InterPro" id="IPR022812">
    <property type="entry name" value="Dynamin"/>
</dbReference>
<proteinExistence type="inferred from homology"/>
<dbReference type="PROSITE" id="PS51718">
    <property type="entry name" value="G_DYNAMIN_2"/>
    <property type="match status" value="1"/>
</dbReference>
<feature type="region of interest" description="Disordered" evidence="20">
    <location>
        <begin position="170"/>
        <end position="261"/>
    </location>
</feature>
<comment type="subcellular location">
    <subcellularLocation>
        <location evidence="2">Cytoplasm</location>
        <location evidence="2">Cytosol</location>
    </subcellularLocation>
    <subcellularLocation>
        <location evidence="1">Mitochondrion outer membrane</location>
    </subcellularLocation>
    <subcellularLocation>
        <location evidence="17">Nucleus</location>
    </subcellularLocation>
</comment>
<dbReference type="PROSITE" id="PS40000">
    <property type="entry name" value="DM_1"/>
    <property type="match status" value="1"/>
</dbReference>
<dbReference type="EMBL" id="JAUCMV010000005">
    <property type="protein sequence ID" value="KAK0398426.1"/>
    <property type="molecule type" value="Genomic_DNA"/>
</dbReference>
<dbReference type="Gene3D" id="1.20.120.1240">
    <property type="entry name" value="Dynamin, middle domain"/>
    <property type="match status" value="1"/>
</dbReference>
<dbReference type="Pfam" id="PF02212">
    <property type="entry name" value="GED"/>
    <property type="match status" value="1"/>
</dbReference>
<dbReference type="PANTHER" id="PTHR11566">
    <property type="entry name" value="DYNAMIN"/>
    <property type="match status" value="1"/>
</dbReference>
<feature type="DNA-binding region" description="DM" evidence="17">
    <location>
        <begin position="20"/>
        <end position="63"/>
    </location>
</feature>
<dbReference type="SMART" id="SM00302">
    <property type="entry name" value="GED"/>
    <property type="match status" value="1"/>
</dbReference>
<gene>
    <name evidence="25" type="ORF">QR680_002586</name>
</gene>
<evidence type="ECO:0000256" key="19">
    <source>
        <dbReference type="SAM" id="Coils"/>
    </source>
</evidence>
<dbReference type="SMART" id="SM00301">
    <property type="entry name" value="DM"/>
    <property type="match status" value="1"/>
</dbReference>
<dbReference type="PRINTS" id="PR00195">
    <property type="entry name" value="DYNAMIN"/>
</dbReference>
<evidence type="ECO:0000259" key="22">
    <source>
        <dbReference type="PROSITE" id="PS50809"/>
    </source>
</evidence>
<dbReference type="InterPro" id="IPR027417">
    <property type="entry name" value="P-loop_NTPase"/>
</dbReference>
<feature type="domain" description="Dynamin-type G" evidence="24">
    <location>
        <begin position="667"/>
        <end position="946"/>
    </location>
</feature>
<comment type="catalytic activity">
    <reaction evidence="16">
        <text>GTP + H2O = GDP + phosphate + H(+)</text>
        <dbReference type="Rhea" id="RHEA:19669"/>
        <dbReference type="ChEBI" id="CHEBI:15377"/>
        <dbReference type="ChEBI" id="CHEBI:15378"/>
        <dbReference type="ChEBI" id="CHEBI:37565"/>
        <dbReference type="ChEBI" id="CHEBI:43474"/>
        <dbReference type="ChEBI" id="CHEBI:58189"/>
        <dbReference type="EC" id="3.6.5.5"/>
    </reaction>
</comment>
<keyword evidence="6 18" id="KW-0547">Nucleotide-binding</keyword>
<dbReference type="GO" id="GO:0016559">
    <property type="term" value="P:peroxisome fission"/>
    <property type="evidence" value="ECO:0007669"/>
    <property type="project" value="TreeGrafter"/>
</dbReference>
<dbReference type="Proteomes" id="UP001175271">
    <property type="component" value="Unassembled WGS sequence"/>
</dbReference>
<reference evidence="25" key="1">
    <citation type="submission" date="2023-06" db="EMBL/GenBank/DDBJ databases">
        <title>Genomic analysis of the entomopathogenic nematode Steinernema hermaphroditum.</title>
        <authorList>
            <person name="Schwarz E.M."/>
            <person name="Heppert J.K."/>
            <person name="Baniya A."/>
            <person name="Schwartz H.T."/>
            <person name="Tan C.-H."/>
            <person name="Antoshechkin I."/>
            <person name="Sternberg P.W."/>
            <person name="Goodrich-Blair H."/>
            <person name="Dillman A.R."/>
        </authorList>
    </citation>
    <scope>NUCLEOTIDE SEQUENCE</scope>
    <source>
        <strain evidence="25">PS9179</strain>
        <tissue evidence="25">Whole animal</tissue>
    </source>
</reference>
<evidence type="ECO:0000256" key="7">
    <source>
        <dbReference type="ARBA" id="ARBA00022787"/>
    </source>
</evidence>
<dbReference type="Gene3D" id="3.40.50.300">
    <property type="entry name" value="P-loop containing nucleotide triphosphate hydrolases"/>
    <property type="match status" value="1"/>
</dbReference>
<evidence type="ECO:0000256" key="16">
    <source>
        <dbReference type="ARBA" id="ARBA00048040"/>
    </source>
</evidence>
<keyword evidence="14 21" id="KW-0472">Membrane</keyword>
<dbReference type="PROSITE" id="PS00410">
    <property type="entry name" value="G_DYNAMIN_1"/>
    <property type="match status" value="1"/>
</dbReference>
<dbReference type="InterPro" id="IPR000375">
    <property type="entry name" value="Dynamin_stalk"/>
</dbReference>
<keyword evidence="21" id="KW-1133">Transmembrane helix</keyword>
<dbReference type="InterPro" id="IPR001275">
    <property type="entry name" value="DM_DNA-bd"/>
</dbReference>
<evidence type="ECO:0000256" key="17">
    <source>
        <dbReference type="PROSITE-ProRule" id="PRU00070"/>
    </source>
</evidence>
<dbReference type="GO" id="GO:0048312">
    <property type="term" value="P:intracellular distribution of mitochondria"/>
    <property type="evidence" value="ECO:0007669"/>
    <property type="project" value="TreeGrafter"/>
</dbReference>
<evidence type="ECO:0000256" key="13">
    <source>
        <dbReference type="ARBA" id="ARBA00023134"/>
    </source>
</evidence>
<feature type="compositionally biased region" description="Basic and acidic residues" evidence="20">
    <location>
        <begin position="584"/>
        <end position="598"/>
    </location>
</feature>
<dbReference type="GO" id="GO:0005634">
    <property type="term" value="C:nucleus"/>
    <property type="evidence" value="ECO:0007669"/>
    <property type="project" value="UniProtKB-SubCell"/>
</dbReference>
<sequence>MSNPTSPMSPSQQKTRVLYCRKCEGHGVQAILKGHAPVCPYNLCNCKSCEKLMTKRLHSFNKRNKSRLEAAAALTAARNRLRAEALANNLDPDEADLHLNNQPHILRALLNSSPSGDMDDNRSSVIEFSQGNGPSTSTSVSPRLDDTRCSSNSNPNEMNAMSYEIWMKRHNGGKKSSTSSSTSDRTANSSPGTRKRSYDFIKNIDDSRSDNGRSSVAKEKVADDDGDYVTLPTIPPVRCKIPRLEGANPASRKPSWNDGKPTSICQPQPILSSSVISGPSLTVGPKLTPPPSLLTNPISAPQPINISNFGISNAAAVPVVPAIRPTVASHSLISPLLGPLSTTTNPITNVLPTVSSGVLTNPLIPSITPTMQAPVQTAVQPSVEHLQNEVQLLKSYCQELQKQIQLQNQQSQAPTSFLPVTNPLAFSTPNTVLHPVHSTAPSSNHYLDLMQQQLLINSLSLNSKDPLMDAIPRASRNDKLRLPQMYQDGPSLQSFVNQLSSLGHVLGHEPATIIIPKKKPPVEQDSPVEVEYGPQPEIIYLGETPMEKLREILDEFGTPFANASYSMNAWDLFRVRQDQKRQKQEELEEEKRRKAEKKERKRERRRRRARPNRWNGEHSQKPNRRIFAMSTGGHKVLPHLSLVMESLIPVISKLQDVFAAIGSREAEIQLPQIVVVGSQSAGKSSVLEGIVGRDFLPRGTGIVTRRPLVLHLVHSHVDDCPVKLPEDDIEQPAWAVFEHNTSKVFTDFNDVRKEIELETERVTGSNKGISANPICLKIFSPFVVNLSLVDLPGITRLPVGDQPPDIEDQIKAMIMTYISNPNSIILAVTPANQDFATSEPLKIAREVDPDGRRTLAVLTKLDLMDHGTDAVDVLMGRIFPVKLGIIGVVNRSQADILSKKKISDCLNDEQAFLLRKYPTLAQKNGTAYLAKTLNRLLMQHIRNCLPQLKSRVNVLSSQCQSMLSSYGEEIADKKTTLLQIITRFSTAYIDTIGGTAKNIETAELCGGARICYIFHETFGNTLETINPLQNLTALDILTAIRNATGTRPALFIPEVSFELLVKRQIKRLTEPSLSCVELVHEEMQRIVQHCGIEIQQEMQRFPRLYDKINSVVSSVLKSRLGPTKTSVENLIDMELAYINTKHPEFASEAALVSLFKESRAKDALTGDKEGSLTAAAGQLSKMKVNSKSASNVSVVGGSGDSLQNGEASNTSGSWWFGGKSTENSDPGSLKKVNVVQPNAVTENALTRKLTEREHRDCQIIERLIKNYFMIVRKKIQDGVPKAIMFFLVNFVQEHLQSELVKQLYRNEIIDDLLAESETMAQRRKEGVEMLNALKKAAVIIGELFPLENLERKKGSTVRHIRNMASRTFIALLSFVLLANAVIAWDTRYNCSANTEGASLTCYTCMGRDMTDCDSGRVCCKGSCFKLIDKVHDLIVKGCTEEDQEDGSMKKRELDVKLYWADNEKVRGESYFCNKEDLCNSQITATLAFSLTLICAFVALLR</sequence>
<dbReference type="FunFam" id="3.40.50.300:FF:000172">
    <property type="entry name" value="Dynamin-1-like protein isoform 1"/>
    <property type="match status" value="1"/>
</dbReference>
<dbReference type="InterPro" id="IPR003130">
    <property type="entry name" value="GED"/>
</dbReference>
<dbReference type="InterPro" id="IPR045063">
    <property type="entry name" value="Dynamin_N"/>
</dbReference>
<evidence type="ECO:0000313" key="25">
    <source>
        <dbReference type="EMBL" id="KAK0398426.1"/>
    </source>
</evidence>
<keyword evidence="26" id="KW-1185">Reference proteome</keyword>
<evidence type="ECO:0000256" key="12">
    <source>
        <dbReference type="ARBA" id="ARBA00023128"/>
    </source>
</evidence>
<dbReference type="GO" id="GO:0005741">
    <property type="term" value="C:mitochondrial outer membrane"/>
    <property type="evidence" value="ECO:0007669"/>
    <property type="project" value="UniProtKB-SubCell"/>
</dbReference>
<dbReference type="InterPro" id="IPR001401">
    <property type="entry name" value="Dynamin_GTPase"/>
</dbReference>
<evidence type="ECO:0000256" key="18">
    <source>
        <dbReference type="RuleBase" id="RU003932"/>
    </source>
</evidence>
<organism evidence="25 26">
    <name type="scientific">Steinernema hermaphroditum</name>
    <dbReference type="NCBI Taxonomy" id="289476"/>
    <lineage>
        <taxon>Eukaryota</taxon>
        <taxon>Metazoa</taxon>
        <taxon>Ecdysozoa</taxon>
        <taxon>Nematoda</taxon>
        <taxon>Chromadorea</taxon>
        <taxon>Rhabditida</taxon>
        <taxon>Tylenchina</taxon>
        <taxon>Panagrolaimomorpha</taxon>
        <taxon>Strongyloidoidea</taxon>
        <taxon>Steinernematidae</taxon>
        <taxon>Steinernema</taxon>
    </lineage>
</organism>
<evidence type="ECO:0000259" key="24">
    <source>
        <dbReference type="PROSITE" id="PS51718"/>
    </source>
</evidence>
<keyword evidence="15 17" id="KW-0539">Nucleus</keyword>
<dbReference type="Pfam" id="PF01031">
    <property type="entry name" value="Dynamin_M"/>
    <property type="match status" value="1"/>
</dbReference>
<dbReference type="InterPro" id="IPR020850">
    <property type="entry name" value="GED_dom"/>
</dbReference>
<dbReference type="PANTHER" id="PTHR11566:SF21">
    <property type="entry name" value="DYNAMIN RELATED PROTEIN 1, ISOFORM A"/>
    <property type="match status" value="1"/>
</dbReference>
<dbReference type="GO" id="GO:0006897">
    <property type="term" value="P:endocytosis"/>
    <property type="evidence" value="ECO:0007669"/>
    <property type="project" value="TreeGrafter"/>
</dbReference>
<keyword evidence="19" id="KW-0175">Coiled coil</keyword>
<dbReference type="PROSITE" id="PS50809">
    <property type="entry name" value="DM_2"/>
    <property type="match status" value="1"/>
</dbReference>
<feature type="coiled-coil region" evidence="19">
    <location>
        <begin position="383"/>
        <end position="410"/>
    </location>
</feature>
<dbReference type="SUPFAM" id="SSF52540">
    <property type="entry name" value="P-loop containing nucleoside triphosphate hydrolases"/>
    <property type="match status" value="1"/>
</dbReference>
<keyword evidence="12" id="KW-0496">Mitochondrion</keyword>
<evidence type="ECO:0000256" key="9">
    <source>
        <dbReference type="ARBA" id="ARBA00022833"/>
    </source>
</evidence>
<keyword evidence="11 17" id="KW-0238">DNA-binding</keyword>
<dbReference type="GO" id="GO:0005829">
    <property type="term" value="C:cytosol"/>
    <property type="evidence" value="ECO:0007669"/>
    <property type="project" value="UniProtKB-SubCell"/>
</dbReference>
<dbReference type="GO" id="GO:0008017">
    <property type="term" value="F:microtubule binding"/>
    <property type="evidence" value="ECO:0007669"/>
    <property type="project" value="TreeGrafter"/>
</dbReference>
<feature type="region of interest" description="Disordered" evidence="20">
    <location>
        <begin position="110"/>
        <end position="158"/>
    </location>
</feature>
<keyword evidence="4" id="KW-0963">Cytoplasm</keyword>
<evidence type="ECO:0000256" key="8">
    <source>
        <dbReference type="ARBA" id="ARBA00022801"/>
    </source>
</evidence>
<dbReference type="InterPro" id="IPR030381">
    <property type="entry name" value="G_DYNAMIN_dom"/>
</dbReference>
<evidence type="ECO:0000256" key="15">
    <source>
        <dbReference type="ARBA" id="ARBA00023242"/>
    </source>
</evidence>
<dbReference type="GO" id="GO:0003924">
    <property type="term" value="F:GTPase activity"/>
    <property type="evidence" value="ECO:0007669"/>
    <property type="project" value="InterPro"/>
</dbReference>
<evidence type="ECO:0000256" key="11">
    <source>
        <dbReference type="ARBA" id="ARBA00023125"/>
    </source>
</evidence>
<dbReference type="GO" id="GO:0006355">
    <property type="term" value="P:regulation of DNA-templated transcription"/>
    <property type="evidence" value="ECO:0007669"/>
    <property type="project" value="InterPro"/>
</dbReference>
<dbReference type="GO" id="GO:0008289">
    <property type="term" value="F:lipid binding"/>
    <property type="evidence" value="ECO:0007669"/>
    <property type="project" value="UniProtKB-KW"/>
</dbReference>
<feature type="compositionally biased region" description="Basic residues" evidence="20">
    <location>
        <begin position="599"/>
        <end position="611"/>
    </location>
</feature>
<dbReference type="GO" id="GO:0043565">
    <property type="term" value="F:sequence-specific DNA binding"/>
    <property type="evidence" value="ECO:0007669"/>
    <property type="project" value="InterPro"/>
</dbReference>
<evidence type="ECO:0000256" key="6">
    <source>
        <dbReference type="ARBA" id="ARBA00022741"/>
    </source>
</evidence>
<comment type="caution">
    <text evidence="25">The sequence shown here is derived from an EMBL/GenBank/DDBJ whole genome shotgun (WGS) entry which is preliminary data.</text>
</comment>
<dbReference type="GO" id="GO:0005525">
    <property type="term" value="F:GTP binding"/>
    <property type="evidence" value="ECO:0007669"/>
    <property type="project" value="UniProtKB-KW"/>
</dbReference>
<feature type="region of interest" description="Disordered" evidence="20">
    <location>
        <begin position="584"/>
        <end position="624"/>
    </location>
</feature>
<keyword evidence="8" id="KW-0378">Hydrolase</keyword>
<evidence type="ECO:0000259" key="23">
    <source>
        <dbReference type="PROSITE" id="PS51388"/>
    </source>
</evidence>
<evidence type="ECO:0000256" key="1">
    <source>
        <dbReference type="ARBA" id="ARBA00004294"/>
    </source>
</evidence>
<keyword evidence="10" id="KW-0446">Lipid-binding</keyword>
<dbReference type="InterPro" id="IPR019762">
    <property type="entry name" value="Dynamin_GTPase_CS"/>
</dbReference>
<dbReference type="Gene3D" id="4.10.1040.10">
    <property type="entry name" value="DM DNA-binding domain"/>
    <property type="match status" value="1"/>
</dbReference>
<evidence type="ECO:0000256" key="3">
    <source>
        <dbReference type="ARBA" id="ARBA00011980"/>
    </source>
</evidence>
<evidence type="ECO:0000256" key="14">
    <source>
        <dbReference type="ARBA" id="ARBA00023136"/>
    </source>
</evidence>
<protein>
    <recommendedName>
        <fullName evidence="3">dynamin GTPase</fullName>
        <ecNumber evidence="3">3.6.5.5</ecNumber>
    </recommendedName>
</protein>
<dbReference type="CDD" id="cd00117">
    <property type="entry name" value="TFP"/>
    <property type="match status" value="1"/>
</dbReference>
<accession>A0AA39H461</accession>
<evidence type="ECO:0000256" key="2">
    <source>
        <dbReference type="ARBA" id="ARBA00004514"/>
    </source>
</evidence>
<evidence type="ECO:0000313" key="26">
    <source>
        <dbReference type="Proteomes" id="UP001175271"/>
    </source>
</evidence>
<feature type="compositionally biased region" description="Polar residues" evidence="20">
    <location>
        <begin position="149"/>
        <end position="158"/>
    </location>
</feature>
<dbReference type="EC" id="3.6.5.5" evidence="3"/>
<name>A0AA39H461_9BILA</name>
<dbReference type="CDD" id="cd08771">
    <property type="entry name" value="DLP_1"/>
    <property type="match status" value="1"/>
</dbReference>
<keyword evidence="5 17" id="KW-0479">Metal-binding</keyword>
<feature type="domain" description="GED" evidence="23">
    <location>
        <begin position="1257"/>
        <end position="1348"/>
    </location>
</feature>
<keyword evidence="21" id="KW-0812">Transmembrane</keyword>
<dbReference type="SMART" id="SM00053">
    <property type="entry name" value="DYNc"/>
    <property type="match status" value="1"/>
</dbReference>
<evidence type="ECO:0000256" key="10">
    <source>
        <dbReference type="ARBA" id="ARBA00023121"/>
    </source>
</evidence>
<dbReference type="SUPFAM" id="SSF82927">
    <property type="entry name" value="Cysteine-rich DNA binding domain, (DM domain)"/>
    <property type="match status" value="1"/>
</dbReference>
<feature type="transmembrane region" description="Helical" evidence="21">
    <location>
        <begin position="1482"/>
        <end position="1500"/>
    </location>
</feature>
<keyword evidence="7" id="KW-1000">Mitochondrion outer membrane</keyword>
<keyword evidence="13 18" id="KW-0342">GTP-binding</keyword>
<feature type="compositionally biased region" description="Basic and acidic residues" evidence="20">
    <location>
        <begin position="196"/>
        <end position="223"/>
    </location>
</feature>
<dbReference type="InterPro" id="IPR036407">
    <property type="entry name" value="DM_DNA-bd_sf"/>
</dbReference>
<dbReference type="Pfam" id="PF00751">
    <property type="entry name" value="DM"/>
    <property type="match status" value="1"/>
</dbReference>
<evidence type="ECO:0000256" key="20">
    <source>
        <dbReference type="SAM" id="MobiDB-lite"/>
    </source>
</evidence>
<evidence type="ECO:0000256" key="5">
    <source>
        <dbReference type="ARBA" id="ARBA00022723"/>
    </source>
</evidence>
<dbReference type="PROSITE" id="PS51388">
    <property type="entry name" value="GED"/>
    <property type="match status" value="1"/>
</dbReference>
<evidence type="ECO:0000256" key="4">
    <source>
        <dbReference type="ARBA" id="ARBA00022490"/>
    </source>
</evidence>
<evidence type="ECO:0000256" key="21">
    <source>
        <dbReference type="SAM" id="Phobius"/>
    </source>
</evidence>
<keyword evidence="9 17" id="KW-0862">Zinc</keyword>
<dbReference type="GO" id="GO:0000266">
    <property type="term" value="P:mitochondrial fission"/>
    <property type="evidence" value="ECO:0007669"/>
    <property type="project" value="TreeGrafter"/>
</dbReference>
<feature type="domain" description="DM" evidence="22">
    <location>
        <begin position="20"/>
        <end position="63"/>
    </location>
</feature>
<dbReference type="Pfam" id="PF00350">
    <property type="entry name" value="Dynamin_N"/>
    <property type="match status" value="1"/>
</dbReference>
<dbReference type="GO" id="GO:0005874">
    <property type="term" value="C:microtubule"/>
    <property type="evidence" value="ECO:0007669"/>
    <property type="project" value="TreeGrafter"/>
</dbReference>
<comment type="similarity">
    <text evidence="18">Belongs to the TRAFAC class dynamin-like GTPase superfamily. Dynamin/Fzo/YdjA family.</text>
</comment>